<dbReference type="InterPro" id="IPR009057">
    <property type="entry name" value="Homeodomain-like_sf"/>
</dbReference>
<reference evidence="15 16" key="1">
    <citation type="journal article" date="2023" name="Sci. Data">
        <title>Genome assembly of the Korean intertidal mud-creeper Batillaria attramentaria.</title>
        <authorList>
            <person name="Patra A.K."/>
            <person name="Ho P.T."/>
            <person name="Jun S."/>
            <person name="Lee S.J."/>
            <person name="Kim Y."/>
            <person name="Won Y.J."/>
        </authorList>
    </citation>
    <scope>NUCLEOTIDE SEQUENCE [LARGE SCALE GENOMIC DNA]</scope>
    <source>
        <strain evidence="15">Wonlab-2016</strain>
    </source>
</reference>
<keyword evidence="4" id="KW-0808">Transferase</keyword>
<evidence type="ECO:0000256" key="5">
    <source>
        <dbReference type="ARBA" id="ARBA00022692"/>
    </source>
</evidence>
<keyword evidence="9 11" id="KW-0472">Membrane</keyword>
<gene>
    <name evidence="15" type="ORF">BaRGS_00033994</name>
</gene>
<evidence type="ECO:0000256" key="6">
    <source>
        <dbReference type="ARBA" id="ARBA00022824"/>
    </source>
</evidence>
<dbReference type="GO" id="GO:0050291">
    <property type="term" value="F:sphingosine N-acyltransferase activity"/>
    <property type="evidence" value="ECO:0007669"/>
    <property type="project" value="UniProtKB-ARBA"/>
</dbReference>
<dbReference type="InterPro" id="IPR016439">
    <property type="entry name" value="Lag1/Lac1-like"/>
</dbReference>
<evidence type="ECO:0000256" key="3">
    <source>
        <dbReference type="ARBA" id="ARBA00004991"/>
    </source>
</evidence>
<keyword evidence="6" id="KW-0256">Endoplasmic reticulum</keyword>
<dbReference type="PANTHER" id="PTHR12560:SF0">
    <property type="entry name" value="LD18904P"/>
    <property type="match status" value="1"/>
</dbReference>
<feature type="compositionally biased region" description="Acidic residues" evidence="12">
    <location>
        <begin position="351"/>
        <end position="365"/>
    </location>
</feature>
<dbReference type="Pfam" id="PF03798">
    <property type="entry name" value="TRAM_LAG1_CLN8"/>
    <property type="match status" value="1"/>
</dbReference>
<evidence type="ECO:0000256" key="13">
    <source>
        <dbReference type="SAM" id="Phobius"/>
    </source>
</evidence>
<organism evidence="15 16">
    <name type="scientific">Batillaria attramentaria</name>
    <dbReference type="NCBI Taxonomy" id="370345"/>
    <lineage>
        <taxon>Eukaryota</taxon>
        <taxon>Metazoa</taxon>
        <taxon>Spiralia</taxon>
        <taxon>Lophotrochozoa</taxon>
        <taxon>Mollusca</taxon>
        <taxon>Gastropoda</taxon>
        <taxon>Caenogastropoda</taxon>
        <taxon>Sorbeoconcha</taxon>
        <taxon>Cerithioidea</taxon>
        <taxon>Batillariidae</taxon>
        <taxon>Batillaria</taxon>
    </lineage>
</organism>
<comment type="catalytic activity">
    <reaction evidence="10">
        <text>sphinganine + octadecanoyl-CoA = N-(octadecanoyl)-sphinganine + CoA + H(+)</text>
        <dbReference type="Rhea" id="RHEA:36547"/>
        <dbReference type="ChEBI" id="CHEBI:15378"/>
        <dbReference type="ChEBI" id="CHEBI:57287"/>
        <dbReference type="ChEBI" id="CHEBI:57394"/>
        <dbReference type="ChEBI" id="CHEBI:57817"/>
        <dbReference type="ChEBI" id="CHEBI:67033"/>
    </reaction>
    <physiologicalReaction direction="left-to-right" evidence="10">
        <dbReference type="Rhea" id="RHEA:36548"/>
    </physiologicalReaction>
</comment>
<feature type="compositionally biased region" description="Basic residues" evidence="12">
    <location>
        <begin position="383"/>
        <end position="393"/>
    </location>
</feature>
<feature type="compositionally biased region" description="Polar residues" evidence="12">
    <location>
        <begin position="367"/>
        <end position="378"/>
    </location>
</feature>
<comment type="caution">
    <text evidence="15">The sequence shown here is derived from an EMBL/GenBank/DDBJ whole genome shotgun (WGS) entry which is preliminary data.</text>
</comment>
<dbReference type="InterPro" id="IPR006634">
    <property type="entry name" value="TLC-dom"/>
</dbReference>
<keyword evidence="5 11" id="KW-0812">Transmembrane</keyword>
<feature type="region of interest" description="Disordered" evidence="12">
    <location>
        <begin position="345"/>
        <end position="393"/>
    </location>
</feature>
<evidence type="ECO:0000256" key="11">
    <source>
        <dbReference type="PROSITE-ProRule" id="PRU00205"/>
    </source>
</evidence>
<keyword evidence="16" id="KW-1185">Reference proteome</keyword>
<comment type="pathway">
    <text evidence="2">Lipid metabolism; sphingolipid metabolism.</text>
</comment>
<accession>A0ABD0JIJ5</accession>
<name>A0ABD0JIJ5_9CAEN</name>
<dbReference type="Gene3D" id="1.10.10.60">
    <property type="entry name" value="Homeodomain-like"/>
    <property type="match status" value="1"/>
</dbReference>
<feature type="domain" description="TLC" evidence="14">
    <location>
        <begin position="135"/>
        <end position="338"/>
    </location>
</feature>
<dbReference type="CDD" id="cd00086">
    <property type="entry name" value="homeodomain"/>
    <property type="match status" value="1"/>
</dbReference>
<dbReference type="GO" id="GO:0046513">
    <property type="term" value="P:ceramide biosynthetic process"/>
    <property type="evidence" value="ECO:0007669"/>
    <property type="project" value="UniProtKB-ARBA"/>
</dbReference>
<evidence type="ECO:0000256" key="1">
    <source>
        <dbReference type="ARBA" id="ARBA00004477"/>
    </source>
</evidence>
<feature type="transmembrane region" description="Helical" evidence="13">
    <location>
        <begin position="43"/>
        <end position="60"/>
    </location>
</feature>
<dbReference type="FunFam" id="1.10.10.60:FF:000020">
    <property type="entry name" value="Ceramide synthase 5"/>
    <property type="match status" value="1"/>
</dbReference>
<keyword evidence="8" id="KW-0443">Lipid metabolism</keyword>
<dbReference type="PROSITE" id="PS50922">
    <property type="entry name" value="TLC"/>
    <property type="match status" value="1"/>
</dbReference>
<evidence type="ECO:0000256" key="4">
    <source>
        <dbReference type="ARBA" id="ARBA00022679"/>
    </source>
</evidence>
<comment type="pathway">
    <text evidence="3">Sphingolipid metabolism.</text>
</comment>
<evidence type="ECO:0000313" key="16">
    <source>
        <dbReference type="Proteomes" id="UP001519460"/>
    </source>
</evidence>
<feature type="transmembrane region" description="Helical" evidence="13">
    <location>
        <begin position="184"/>
        <end position="203"/>
    </location>
</feature>
<protein>
    <recommendedName>
        <fullName evidence="14">TLC domain-containing protein</fullName>
    </recommendedName>
</protein>
<evidence type="ECO:0000256" key="7">
    <source>
        <dbReference type="ARBA" id="ARBA00022989"/>
    </source>
</evidence>
<evidence type="ECO:0000256" key="2">
    <source>
        <dbReference type="ARBA" id="ARBA00004760"/>
    </source>
</evidence>
<dbReference type="InterPro" id="IPR001356">
    <property type="entry name" value="HD"/>
</dbReference>
<dbReference type="Proteomes" id="UP001519460">
    <property type="component" value="Unassembled WGS sequence"/>
</dbReference>
<comment type="subcellular location">
    <subcellularLocation>
        <location evidence="1">Endoplasmic reticulum membrane</location>
        <topology evidence="1">Multi-pass membrane protein</topology>
    </subcellularLocation>
</comment>
<feature type="transmembrane region" description="Helical" evidence="13">
    <location>
        <begin position="309"/>
        <end position="330"/>
    </location>
</feature>
<feature type="transmembrane region" description="Helical" evidence="13">
    <location>
        <begin position="266"/>
        <end position="289"/>
    </location>
</feature>
<dbReference type="PIRSF" id="PIRSF005225">
    <property type="entry name" value="LAG1_LAC1"/>
    <property type="match status" value="1"/>
</dbReference>
<dbReference type="GO" id="GO:0005789">
    <property type="term" value="C:endoplasmic reticulum membrane"/>
    <property type="evidence" value="ECO:0007669"/>
    <property type="project" value="UniProtKB-SubCell"/>
</dbReference>
<dbReference type="SUPFAM" id="SSF46689">
    <property type="entry name" value="Homeodomain-like"/>
    <property type="match status" value="1"/>
</dbReference>
<evidence type="ECO:0000256" key="10">
    <source>
        <dbReference type="ARBA" id="ARBA00049036"/>
    </source>
</evidence>
<evidence type="ECO:0000256" key="12">
    <source>
        <dbReference type="SAM" id="MobiDB-lite"/>
    </source>
</evidence>
<proteinExistence type="predicted"/>
<dbReference type="SMART" id="SM00724">
    <property type="entry name" value="TLC"/>
    <property type="match status" value="1"/>
</dbReference>
<dbReference type="EMBL" id="JACVVK020000426">
    <property type="protein sequence ID" value="KAK7474762.1"/>
    <property type="molecule type" value="Genomic_DNA"/>
</dbReference>
<evidence type="ECO:0000256" key="9">
    <source>
        <dbReference type="ARBA" id="ARBA00023136"/>
    </source>
</evidence>
<evidence type="ECO:0000256" key="8">
    <source>
        <dbReference type="ARBA" id="ARBA00023098"/>
    </source>
</evidence>
<dbReference type="AlphaFoldDB" id="A0ABD0JIJ5"/>
<feature type="transmembrane region" description="Helical" evidence="13">
    <location>
        <begin position="140"/>
        <end position="159"/>
    </location>
</feature>
<dbReference type="PANTHER" id="PTHR12560">
    <property type="entry name" value="LONGEVITY ASSURANCE FACTOR 1 LAG1"/>
    <property type="match status" value="1"/>
</dbReference>
<sequence length="393" mass="46540">MAALLDNLNSFLWNEKWWLGDDAKWEDFISSDPNIYYPRARDMNWSLVVGVGLLLVRYVYENVLIVPLANYLGVQERKQRQLVPNPTLEAAFKKHNGRVPHSEIENLRKQTDLTERQIQRWLFRRKLKTTPSALYKFKECGWHLFFYTFIFVYGLWTLWDKPWLRVTVNSWIGWPKQPIDKDVFMFYLMELSFYWSLLFSMLFQKDYQKKDKKEMTIHHCVTIALIYFSWACNFVRVGTLVLVVHDIADPWLAIAKMAQYSNHQTICEAFFGVFIVVWILSRCVVYPIWVLNTSAVEIHDYVTTFPAYWFFNGLLFVLQILHIMWTYLILRIAFQKIQRGSIEKDERSESECEMDDPFTDEDEETTPSINQAVANGSIANMPRSRHTVSVKAT</sequence>
<keyword evidence="7 13" id="KW-1133">Transmembrane helix</keyword>
<evidence type="ECO:0000259" key="14">
    <source>
        <dbReference type="PROSITE" id="PS50922"/>
    </source>
</evidence>
<evidence type="ECO:0000313" key="15">
    <source>
        <dbReference type="EMBL" id="KAK7474762.1"/>
    </source>
</evidence>